<dbReference type="PANTHER" id="PTHR44240">
    <property type="entry name" value="DNAJ DOMAIN (PROKARYOTIC HEAT SHOCK PROTEIN)-RELATED"/>
    <property type="match status" value="1"/>
</dbReference>
<evidence type="ECO:0000313" key="3">
    <source>
        <dbReference type="Proteomes" id="UP000664385"/>
    </source>
</evidence>
<comment type="caution">
    <text evidence="2">The sequence shown here is derived from an EMBL/GenBank/DDBJ whole genome shotgun (WGS) entry which is preliminary data.</text>
</comment>
<dbReference type="Pfam" id="PF00226">
    <property type="entry name" value="DnaJ"/>
    <property type="match status" value="1"/>
</dbReference>
<dbReference type="Gene3D" id="1.10.287.110">
    <property type="entry name" value="DnaJ domain"/>
    <property type="match status" value="1"/>
</dbReference>
<dbReference type="RefSeq" id="WP_206822541.1">
    <property type="nucleotide sequence ID" value="NZ_JAEMWU010000001.1"/>
</dbReference>
<dbReference type="SUPFAM" id="SSF46565">
    <property type="entry name" value="Chaperone J-domain"/>
    <property type="match status" value="1"/>
</dbReference>
<dbReference type="CDD" id="cd06257">
    <property type="entry name" value="DnaJ"/>
    <property type="match status" value="1"/>
</dbReference>
<dbReference type="InterPro" id="IPR001623">
    <property type="entry name" value="DnaJ_domain"/>
</dbReference>
<gene>
    <name evidence="2" type="ORF">JF543_01540</name>
</gene>
<sequence>MFDSPLSASAYEVLGVAPEASDDELRRAFRLQLRRTHPDAGGDAAVFIRVQRAWELVGTPQSRAAYDRGHGFAGAEQWSGWGAPPRTDTRPRAQVHGEAGGWLRRQYVARVQERADADIAAPYDPAFVRTIPVELRALLAHALAEEESARILAGLGMGFTVWHDVAAPHEADADGKIDHVVLGPSGLFGVMSADTGGDVRFRGGEVLGADAPVGGLVKGIRLLSRTARVRFSAALLVFPDDDLAEPVVPIRTERSMLVAVMRRSVLPTVLRTGIRGTRVIGGNELFDVRTRLQQTVRFA</sequence>
<name>A0A939IRZ4_9MICO</name>
<dbReference type="PRINTS" id="PR00625">
    <property type="entry name" value="JDOMAIN"/>
</dbReference>
<evidence type="ECO:0000313" key="2">
    <source>
        <dbReference type="EMBL" id="MBN8204637.1"/>
    </source>
</evidence>
<evidence type="ECO:0000259" key="1">
    <source>
        <dbReference type="SMART" id="SM00271"/>
    </source>
</evidence>
<dbReference type="Proteomes" id="UP000664385">
    <property type="component" value="Unassembled WGS sequence"/>
</dbReference>
<dbReference type="AlphaFoldDB" id="A0A939IRZ4"/>
<dbReference type="PANTHER" id="PTHR44240:SF10">
    <property type="entry name" value="J DOMAIN-CONTAINING PROTEIN"/>
    <property type="match status" value="1"/>
</dbReference>
<feature type="domain" description="J" evidence="1">
    <location>
        <begin position="8"/>
        <end position="62"/>
    </location>
</feature>
<reference evidence="2" key="1">
    <citation type="submission" date="2020-12" db="EMBL/GenBank/DDBJ databases">
        <title>PHA producing bacteria isolated from mangrove.</title>
        <authorList>
            <person name="Zheng W."/>
            <person name="Yu S."/>
            <person name="Huang Y."/>
        </authorList>
    </citation>
    <scope>NUCLEOTIDE SEQUENCE</scope>
    <source>
        <strain evidence="2">GN8-5</strain>
    </source>
</reference>
<dbReference type="InterPro" id="IPR052276">
    <property type="entry name" value="Diphthamide-biosynth_chaperone"/>
</dbReference>
<dbReference type="EMBL" id="JAEMWU010000001">
    <property type="protein sequence ID" value="MBN8204637.1"/>
    <property type="molecule type" value="Genomic_DNA"/>
</dbReference>
<organism evidence="2 3">
    <name type="scientific">Microbacterium esteraromaticum</name>
    <dbReference type="NCBI Taxonomy" id="57043"/>
    <lineage>
        <taxon>Bacteria</taxon>
        <taxon>Bacillati</taxon>
        <taxon>Actinomycetota</taxon>
        <taxon>Actinomycetes</taxon>
        <taxon>Micrococcales</taxon>
        <taxon>Microbacteriaceae</taxon>
        <taxon>Microbacterium</taxon>
    </lineage>
</organism>
<protein>
    <submittedName>
        <fullName evidence="2">J domain-containing protein</fullName>
    </submittedName>
</protein>
<proteinExistence type="predicted"/>
<accession>A0A939IRZ4</accession>
<dbReference type="SMART" id="SM00271">
    <property type="entry name" value="DnaJ"/>
    <property type="match status" value="1"/>
</dbReference>
<dbReference type="InterPro" id="IPR036869">
    <property type="entry name" value="J_dom_sf"/>
</dbReference>